<feature type="transmembrane region" description="Helical" evidence="10">
    <location>
        <begin position="123"/>
        <end position="149"/>
    </location>
</feature>
<feature type="transmembrane region" description="Helical" evidence="10">
    <location>
        <begin position="268"/>
        <end position="291"/>
    </location>
</feature>
<keyword evidence="9" id="KW-0407">Ion channel</keyword>
<dbReference type="AlphaFoldDB" id="A0A2T8HSY8"/>
<keyword evidence="8" id="KW-0868">Chloride</keyword>
<accession>A0A2T8HSY8</accession>
<dbReference type="GO" id="GO:0005254">
    <property type="term" value="F:chloride channel activity"/>
    <property type="evidence" value="ECO:0007669"/>
    <property type="project" value="UniProtKB-KW"/>
</dbReference>
<keyword evidence="12" id="KW-1185">Reference proteome</keyword>
<evidence type="ECO:0000256" key="8">
    <source>
        <dbReference type="ARBA" id="ARBA00023214"/>
    </source>
</evidence>
<dbReference type="PRINTS" id="PR00762">
    <property type="entry name" value="CLCHANNEL"/>
</dbReference>
<dbReference type="Proteomes" id="UP000245911">
    <property type="component" value="Unassembled WGS sequence"/>
</dbReference>
<feature type="transmembrane region" description="Helical" evidence="10">
    <location>
        <begin position="419"/>
        <end position="438"/>
    </location>
</feature>
<feature type="transmembrane region" description="Helical" evidence="10">
    <location>
        <begin position="479"/>
        <end position="503"/>
    </location>
</feature>
<protein>
    <submittedName>
        <fullName evidence="11">Voltage-gated chloride channel</fullName>
    </submittedName>
</protein>
<evidence type="ECO:0000256" key="5">
    <source>
        <dbReference type="ARBA" id="ARBA00023065"/>
    </source>
</evidence>
<dbReference type="OrthoDB" id="9767361at2"/>
<reference evidence="11 12" key="1">
    <citation type="submission" date="2018-04" db="EMBL/GenBank/DDBJ databases">
        <title>Pararhodobacter oceanense sp. nov., isolated from marine intertidal sediment.</title>
        <authorList>
            <person name="Wang X.-L."/>
            <person name="Du Z.-J."/>
        </authorList>
    </citation>
    <scope>NUCLEOTIDE SEQUENCE [LARGE SCALE GENOMIC DNA]</scope>
    <source>
        <strain evidence="11 12">AM505</strain>
    </source>
</reference>
<evidence type="ECO:0000256" key="1">
    <source>
        <dbReference type="ARBA" id="ARBA00004141"/>
    </source>
</evidence>
<comment type="subcellular location">
    <subcellularLocation>
        <location evidence="1">Membrane</location>
        <topology evidence="1">Multi-pass membrane protein</topology>
    </subcellularLocation>
</comment>
<feature type="transmembrane region" description="Helical" evidence="10">
    <location>
        <begin position="342"/>
        <end position="364"/>
    </location>
</feature>
<dbReference type="PANTHER" id="PTHR43427:SF6">
    <property type="entry name" value="CHLORIDE CHANNEL PROTEIN CLC-E"/>
    <property type="match status" value="1"/>
</dbReference>
<organism evidence="11 12">
    <name type="scientific">Pararhodobacter oceanensis</name>
    <dbReference type="NCBI Taxonomy" id="2172121"/>
    <lineage>
        <taxon>Bacteria</taxon>
        <taxon>Pseudomonadati</taxon>
        <taxon>Pseudomonadota</taxon>
        <taxon>Alphaproteobacteria</taxon>
        <taxon>Rhodobacterales</taxon>
        <taxon>Paracoccaceae</taxon>
        <taxon>Pararhodobacter</taxon>
    </lineage>
</organism>
<feature type="transmembrane region" description="Helical" evidence="10">
    <location>
        <begin position="450"/>
        <end position="472"/>
    </location>
</feature>
<evidence type="ECO:0000256" key="7">
    <source>
        <dbReference type="ARBA" id="ARBA00023173"/>
    </source>
</evidence>
<feature type="transmembrane region" description="Helical" evidence="10">
    <location>
        <begin position="509"/>
        <end position="530"/>
    </location>
</feature>
<name>A0A2T8HSY8_9RHOB</name>
<keyword evidence="2" id="KW-0813">Transport</keyword>
<dbReference type="SUPFAM" id="SSF81340">
    <property type="entry name" value="Clc chloride channel"/>
    <property type="match status" value="1"/>
</dbReference>
<gene>
    <name evidence="11" type="ORF">DDE20_10140</name>
</gene>
<comment type="caution">
    <text evidence="11">The sequence shown here is derived from an EMBL/GenBank/DDBJ whole genome shotgun (WGS) entry which is preliminary data.</text>
</comment>
<dbReference type="InterPro" id="IPR001807">
    <property type="entry name" value="ClC"/>
</dbReference>
<dbReference type="CDD" id="cd00400">
    <property type="entry name" value="Voltage_gated_ClC"/>
    <property type="match status" value="1"/>
</dbReference>
<dbReference type="InterPro" id="IPR050368">
    <property type="entry name" value="ClC-type_chloride_channel"/>
</dbReference>
<dbReference type="EMBL" id="QDKM01000004">
    <property type="protein sequence ID" value="PVH28558.1"/>
    <property type="molecule type" value="Genomic_DNA"/>
</dbReference>
<evidence type="ECO:0000313" key="11">
    <source>
        <dbReference type="EMBL" id="PVH28558.1"/>
    </source>
</evidence>
<dbReference type="GO" id="GO:0034707">
    <property type="term" value="C:chloride channel complex"/>
    <property type="evidence" value="ECO:0007669"/>
    <property type="project" value="UniProtKB-KW"/>
</dbReference>
<evidence type="ECO:0000313" key="12">
    <source>
        <dbReference type="Proteomes" id="UP000245911"/>
    </source>
</evidence>
<dbReference type="Pfam" id="PF00654">
    <property type="entry name" value="Voltage_CLC"/>
    <property type="match status" value="1"/>
</dbReference>
<evidence type="ECO:0000256" key="9">
    <source>
        <dbReference type="ARBA" id="ARBA00023303"/>
    </source>
</evidence>
<feature type="transmembrane region" description="Helical" evidence="10">
    <location>
        <begin position="303"/>
        <end position="322"/>
    </location>
</feature>
<evidence type="ECO:0000256" key="2">
    <source>
        <dbReference type="ARBA" id="ARBA00022448"/>
    </source>
</evidence>
<dbReference type="InterPro" id="IPR014743">
    <property type="entry name" value="Cl-channel_core"/>
</dbReference>
<feature type="transmembrane region" description="Helical" evidence="10">
    <location>
        <begin position="384"/>
        <end position="407"/>
    </location>
</feature>
<keyword evidence="7" id="KW-0869">Chloride channel</keyword>
<keyword evidence="6 10" id="KW-0472">Membrane</keyword>
<keyword evidence="4 10" id="KW-1133">Transmembrane helix</keyword>
<feature type="transmembrane region" description="Helical" evidence="10">
    <location>
        <begin position="169"/>
        <end position="192"/>
    </location>
</feature>
<sequence length="649" mass="67563">MAFRAPVDVAVGLGLGKAAAEQRGNCVKGGGFGGHCGGRIGGHIRAPWGDFWTLTRARAPRQCNLKLATAPVLRFARGPGPRGQGGQRGRAGLIAAVKTRLDRLRRRGRIAWRQLRSRGPGQALFWVLAFFLGVGAGVAALGFRTGILMLERWLYGAPDSNVFSAALDLPWYALVALPAAGGLVVGVILHLFTPDGRVRAVADVIEGAALHKGRVELREGLASALSSMITLGSGGSGGREGPVVHLAATISTWMAIRINASGVTGRDLLGCAVAGAVSASFNAPIAGAIFAMEVVLRHYALRAFAPIAIASVMGSVVNRLVFGDVAEFILPVRNMVAFYWEIPAFLILGLVCGLVAVVLMRAIFWTEDMGDVFLSRTGLPRWLLPAIAGALVGTIAIFAPQVIGIGYEVTTLALTGQMLLREAIIIAVLKVVAVAITLGGRMGGGVFSPALVVGSLTGLAFGLIATAMIPAYSGSATTYALAGMGAVSASVLGAPVSTTLIVFELTGDWQTAIAVLAAISTATAVASRFVKRSFFLEQLARRGVKVAQGPQEYLLQLVGIAHVTRRPGSPKALPQVVLEDLAKDGMAIDHKGLLREALRRFDKTGASHLAVVNSVGAGEGARVVGCLSHVDALRAFNQALAAIAAEEHS</sequence>
<keyword evidence="5" id="KW-0406">Ion transport</keyword>
<evidence type="ECO:0000256" key="10">
    <source>
        <dbReference type="SAM" id="Phobius"/>
    </source>
</evidence>
<dbReference type="PANTHER" id="PTHR43427">
    <property type="entry name" value="CHLORIDE CHANNEL PROTEIN CLC-E"/>
    <property type="match status" value="1"/>
</dbReference>
<evidence type="ECO:0000256" key="3">
    <source>
        <dbReference type="ARBA" id="ARBA00022692"/>
    </source>
</evidence>
<evidence type="ECO:0000256" key="6">
    <source>
        <dbReference type="ARBA" id="ARBA00023136"/>
    </source>
</evidence>
<keyword evidence="3 10" id="KW-0812">Transmembrane</keyword>
<dbReference type="Gene3D" id="1.10.3080.10">
    <property type="entry name" value="Clc chloride channel"/>
    <property type="match status" value="1"/>
</dbReference>
<evidence type="ECO:0000256" key="4">
    <source>
        <dbReference type="ARBA" id="ARBA00022989"/>
    </source>
</evidence>
<proteinExistence type="predicted"/>